<proteinExistence type="predicted"/>
<reference evidence="1" key="1">
    <citation type="submission" date="2021-01" db="EMBL/GenBank/DDBJ databases">
        <authorList>
            <person name="Corre E."/>
            <person name="Pelletier E."/>
            <person name="Niang G."/>
            <person name="Scheremetjew M."/>
            <person name="Finn R."/>
            <person name="Kale V."/>
            <person name="Holt S."/>
            <person name="Cochrane G."/>
            <person name="Meng A."/>
            <person name="Brown T."/>
            <person name="Cohen L."/>
        </authorList>
    </citation>
    <scope>NUCLEOTIDE SEQUENCE</scope>
    <source>
        <strain evidence="1">CCCM811</strain>
    </source>
</reference>
<dbReference type="AlphaFoldDB" id="A0A7S3Z250"/>
<organism evidence="1">
    <name type="scientific">Lotharella globosa</name>
    <dbReference type="NCBI Taxonomy" id="91324"/>
    <lineage>
        <taxon>Eukaryota</taxon>
        <taxon>Sar</taxon>
        <taxon>Rhizaria</taxon>
        <taxon>Cercozoa</taxon>
        <taxon>Chlorarachniophyceae</taxon>
        <taxon>Lotharella</taxon>
    </lineage>
</organism>
<accession>A0A7S3Z250</accession>
<protein>
    <submittedName>
        <fullName evidence="1">Uncharacterized protein</fullName>
    </submittedName>
</protein>
<evidence type="ECO:0000313" key="1">
    <source>
        <dbReference type="EMBL" id="CAE0669271.1"/>
    </source>
</evidence>
<sequence>MHLKNVGRHSVDLVYVCCYSFGSCSSQMKRVRKGVCAGVRGKDNILYLFFLWQMTKEYHKTPENTMTTKYHKMCFRKLKKTNKKMVLLHVFLPAIASTRILEATRSSADRWVGVTTARIEALS</sequence>
<dbReference type="EMBL" id="HBIV01029245">
    <property type="protein sequence ID" value="CAE0669271.1"/>
    <property type="molecule type" value="Transcribed_RNA"/>
</dbReference>
<name>A0A7S3Z250_9EUKA</name>
<gene>
    <name evidence="1" type="ORF">LGLO00237_LOCUS20898</name>
</gene>
<dbReference type="PROSITE" id="PS51257">
    <property type="entry name" value="PROKAR_LIPOPROTEIN"/>
    <property type="match status" value="1"/>
</dbReference>